<keyword evidence="2" id="KW-1185">Reference proteome</keyword>
<accession>A0A392UKA0</accession>
<feature type="non-terminal residue" evidence="1">
    <location>
        <position position="1"/>
    </location>
</feature>
<dbReference type="AlphaFoldDB" id="A0A392UKA0"/>
<comment type="caution">
    <text evidence="1">The sequence shown here is derived from an EMBL/GenBank/DDBJ whole genome shotgun (WGS) entry which is preliminary data.</text>
</comment>
<dbReference type="EMBL" id="LXQA010830559">
    <property type="protein sequence ID" value="MCI73064.1"/>
    <property type="molecule type" value="Genomic_DNA"/>
</dbReference>
<reference evidence="1 2" key="1">
    <citation type="journal article" date="2018" name="Front. Plant Sci.">
        <title>Red Clover (Trifolium pratense) and Zigzag Clover (T. medium) - A Picture of Genomic Similarities and Differences.</title>
        <authorList>
            <person name="Dluhosova J."/>
            <person name="Istvanek J."/>
            <person name="Nedelnik J."/>
            <person name="Repkova J."/>
        </authorList>
    </citation>
    <scope>NUCLEOTIDE SEQUENCE [LARGE SCALE GENOMIC DNA]</scope>
    <source>
        <strain evidence="2">cv. 10/8</strain>
        <tissue evidence="1">Leaf</tissue>
    </source>
</reference>
<evidence type="ECO:0000313" key="1">
    <source>
        <dbReference type="EMBL" id="MCI73064.1"/>
    </source>
</evidence>
<protein>
    <submittedName>
        <fullName evidence="1">Integrase</fullName>
    </submittedName>
</protein>
<proteinExistence type="predicted"/>
<dbReference type="Proteomes" id="UP000265520">
    <property type="component" value="Unassembled WGS sequence"/>
</dbReference>
<evidence type="ECO:0000313" key="2">
    <source>
        <dbReference type="Proteomes" id="UP000265520"/>
    </source>
</evidence>
<sequence>SKTQTLAPAGLLQPLPIPTKVRSEISMDFIGGLPRVGK</sequence>
<name>A0A392UKA0_9FABA</name>
<organism evidence="1 2">
    <name type="scientific">Trifolium medium</name>
    <dbReference type="NCBI Taxonomy" id="97028"/>
    <lineage>
        <taxon>Eukaryota</taxon>
        <taxon>Viridiplantae</taxon>
        <taxon>Streptophyta</taxon>
        <taxon>Embryophyta</taxon>
        <taxon>Tracheophyta</taxon>
        <taxon>Spermatophyta</taxon>
        <taxon>Magnoliopsida</taxon>
        <taxon>eudicotyledons</taxon>
        <taxon>Gunneridae</taxon>
        <taxon>Pentapetalae</taxon>
        <taxon>rosids</taxon>
        <taxon>fabids</taxon>
        <taxon>Fabales</taxon>
        <taxon>Fabaceae</taxon>
        <taxon>Papilionoideae</taxon>
        <taxon>50 kb inversion clade</taxon>
        <taxon>NPAAA clade</taxon>
        <taxon>Hologalegina</taxon>
        <taxon>IRL clade</taxon>
        <taxon>Trifolieae</taxon>
        <taxon>Trifolium</taxon>
    </lineage>
</organism>